<dbReference type="PANTHER" id="PTHR43289">
    <property type="entry name" value="MITOGEN-ACTIVATED PROTEIN KINASE KINASE KINASE 20-RELATED"/>
    <property type="match status" value="1"/>
</dbReference>
<evidence type="ECO:0000256" key="7">
    <source>
        <dbReference type="SAM" id="MobiDB-lite"/>
    </source>
</evidence>
<dbReference type="InterPro" id="IPR008271">
    <property type="entry name" value="Ser/Thr_kinase_AS"/>
</dbReference>
<feature type="region of interest" description="Disordered" evidence="7">
    <location>
        <begin position="337"/>
        <end position="391"/>
    </location>
</feature>
<evidence type="ECO:0000259" key="8">
    <source>
        <dbReference type="PROSITE" id="PS50011"/>
    </source>
</evidence>
<dbReference type="SMART" id="SM00220">
    <property type="entry name" value="S_TKc"/>
    <property type="match status" value="1"/>
</dbReference>
<keyword evidence="2 9" id="KW-0723">Serine/threonine-protein kinase</keyword>
<keyword evidence="10" id="KW-1185">Reference proteome</keyword>
<evidence type="ECO:0000256" key="5">
    <source>
        <dbReference type="ARBA" id="ARBA00022777"/>
    </source>
</evidence>
<dbReference type="PANTHER" id="PTHR43289:SF6">
    <property type="entry name" value="SERINE_THREONINE-PROTEIN KINASE NEKL-3"/>
    <property type="match status" value="1"/>
</dbReference>
<dbReference type="Gene3D" id="3.30.200.20">
    <property type="entry name" value="Phosphorylase Kinase, domain 1"/>
    <property type="match status" value="1"/>
</dbReference>
<dbReference type="Pfam" id="PF00069">
    <property type="entry name" value="Pkinase"/>
    <property type="match status" value="1"/>
</dbReference>
<evidence type="ECO:0000256" key="6">
    <source>
        <dbReference type="ARBA" id="ARBA00022840"/>
    </source>
</evidence>
<protein>
    <recommendedName>
        <fullName evidence="1">non-specific serine/threonine protein kinase</fullName>
        <ecNumber evidence="1">2.7.11.1</ecNumber>
    </recommendedName>
</protein>
<sequence length="409" mass="41237">MSEDGELPSDGRLIGARYRLVERIGAGPSGTVWRAHDEQDERYVAVKEPRLTGDPRDEERRRAVQRLPHEARAAAWVDHPSAVTIHDVLLEDELPWIVMELVEGESLEAALAARGPLPDTEAARIGLAVLGALHTAHGVGIVHRDLKPANVLLEAGSGRVVVTDFGIGAAAHAGGRETAADGRETASGGRAGGREASAGGRAGGREASAGGREASAGGRESSAGFVAPECASGPGAGPASDLWSLGAVLRAAVAEARPGPLGALLDRLLATEPEQRPLAEEVAQLLAEVAGAPVPEWAVKTSTPDSGERAAVPHAGAHLVAAATADPALQGAGATVTSAGARASAPDPASTTGSGPDATTAPAASPGADGHDPSAPPSAAPAPAPDLQPRRLTALSAFGLLLQKKPERG</sequence>
<accession>A0A101SCW5</accession>
<dbReference type="Gene3D" id="1.10.510.10">
    <property type="entry name" value="Transferase(Phosphotransferase) domain 1"/>
    <property type="match status" value="1"/>
</dbReference>
<keyword evidence="4" id="KW-0547">Nucleotide-binding</keyword>
<evidence type="ECO:0000256" key="2">
    <source>
        <dbReference type="ARBA" id="ARBA00022527"/>
    </source>
</evidence>
<dbReference type="SUPFAM" id="SSF56112">
    <property type="entry name" value="Protein kinase-like (PK-like)"/>
    <property type="match status" value="1"/>
</dbReference>
<keyword evidence="3" id="KW-0808">Transferase</keyword>
<dbReference type="EC" id="2.7.11.1" evidence="1"/>
<feature type="region of interest" description="Disordered" evidence="7">
    <location>
        <begin position="173"/>
        <end position="221"/>
    </location>
</feature>
<dbReference type="GO" id="GO:0005524">
    <property type="term" value="F:ATP binding"/>
    <property type="evidence" value="ECO:0007669"/>
    <property type="project" value="UniProtKB-KW"/>
</dbReference>
<feature type="compositionally biased region" description="Pro residues" evidence="7">
    <location>
        <begin position="374"/>
        <end position="386"/>
    </location>
</feature>
<gene>
    <name evidence="9" type="ORF">AQJ54_01740</name>
</gene>
<keyword evidence="6" id="KW-0067">ATP-binding</keyword>
<dbReference type="AlphaFoldDB" id="A0A101SCW5"/>
<proteinExistence type="predicted"/>
<name>A0A101SCW5_9ACTN</name>
<feature type="compositionally biased region" description="Low complexity" evidence="7">
    <location>
        <begin position="194"/>
        <end position="221"/>
    </location>
</feature>
<dbReference type="PROSITE" id="PS00108">
    <property type="entry name" value="PROTEIN_KINASE_ST"/>
    <property type="match status" value="1"/>
</dbReference>
<evidence type="ECO:0000256" key="1">
    <source>
        <dbReference type="ARBA" id="ARBA00012513"/>
    </source>
</evidence>
<feature type="compositionally biased region" description="Basic and acidic residues" evidence="7">
    <location>
        <begin position="174"/>
        <end position="184"/>
    </location>
</feature>
<dbReference type="InterPro" id="IPR011009">
    <property type="entry name" value="Kinase-like_dom_sf"/>
</dbReference>
<dbReference type="InterPro" id="IPR000719">
    <property type="entry name" value="Prot_kinase_dom"/>
</dbReference>
<dbReference type="RefSeq" id="WP_062233130.1">
    <property type="nucleotide sequence ID" value="NZ_JBPJFL010000001.1"/>
</dbReference>
<evidence type="ECO:0000256" key="3">
    <source>
        <dbReference type="ARBA" id="ARBA00022679"/>
    </source>
</evidence>
<evidence type="ECO:0000313" key="10">
    <source>
        <dbReference type="Proteomes" id="UP000054375"/>
    </source>
</evidence>
<dbReference type="CDD" id="cd14014">
    <property type="entry name" value="STKc_PknB_like"/>
    <property type="match status" value="1"/>
</dbReference>
<reference evidence="9 10" key="1">
    <citation type="submission" date="2015-10" db="EMBL/GenBank/DDBJ databases">
        <title>Draft genome sequence of Streptomyces griseorubiginosus DSM 40469, type strain for the species Streptomyces griseorubiginosus.</title>
        <authorList>
            <person name="Ruckert C."/>
            <person name="Winkler A."/>
            <person name="Kalinowski J."/>
            <person name="Kampfer P."/>
            <person name="Glaeser S."/>
        </authorList>
    </citation>
    <scope>NUCLEOTIDE SEQUENCE [LARGE SCALE GENOMIC DNA]</scope>
    <source>
        <strain evidence="9 10">DSM 40469</strain>
    </source>
</reference>
<dbReference type="Proteomes" id="UP000054375">
    <property type="component" value="Unassembled WGS sequence"/>
</dbReference>
<comment type="caution">
    <text evidence="9">The sequence shown here is derived from an EMBL/GenBank/DDBJ whole genome shotgun (WGS) entry which is preliminary data.</text>
</comment>
<feature type="domain" description="Protein kinase" evidence="8">
    <location>
        <begin position="18"/>
        <end position="321"/>
    </location>
</feature>
<organism evidence="9 10">
    <name type="scientific">Streptomyces griseorubiginosus</name>
    <dbReference type="NCBI Taxonomy" id="67304"/>
    <lineage>
        <taxon>Bacteria</taxon>
        <taxon>Bacillati</taxon>
        <taxon>Actinomycetota</taxon>
        <taxon>Actinomycetes</taxon>
        <taxon>Kitasatosporales</taxon>
        <taxon>Streptomycetaceae</taxon>
        <taxon>Streptomyces</taxon>
    </lineage>
</organism>
<dbReference type="PROSITE" id="PS50011">
    <property type="entry name" value="PROTEIN_KINASE_DOM"/>
    <property type="match status" value="1"/>
</dbReference>
<keyword evidence="5 9" id="KW-0418">Kinase</keyword>
<dbReference type="EMBL" id="LMWV01000002">
    <property type="protein sequence ID" value="KUN71508.1"/>
    <property type="molecule type" value="Genomic_DNA"/>
</dbReference>
<evidence type="ECO:0000313" key="9">
    <source>
        <dbReference type="EMBL" id="KUN71508.1"/>
    </source>
</evidence>
<dbReference type="GO" id="GO:0004674">
    <property type="term" value="F:protein serine/threonine kinase activity"/>
    <property type="evidence" value="ECO:0007669"/>
    <property type="project" value="UniProtKB-KW"/>
</dbReference>
<evidence type="ECO:0000256" key="4">
    <source>
        <dbReference type="ARBA" id="ARBA00022741"/>
    </source>
</evidence>